<accession>A0A8H3M1P9</accession>
<reference evidence="3" key="1">
    <citation type="submission" date="2019-10" db="EMBL/GenBank/DDBJ databases">
        <title>Conservation and host-specific expression of non-tandemly repeated heterogenous ribosome RNA gene in arbuscular mycorrhizal fungi.</title>
        <authorList>
            <person name="Maeda T."/>
            <person name="Kobayashi Y."/>
            <person name="Nakagawa T."/>
            <person name="Ezawa T."/>
            <person name="Yamaguchi K."/>
            <person name="Bino T."/>
            <person name="Nishimoto Y."/>
            <person name="Shigenobu S."/>
            <person name="Kawaguchi M."/>
        </authorList>
    </citation>
    <scope>NUCLEOTIDE SEQUENCE</scope>
    <source>
        <strain evidence="3">HR1</strain>
    </source>
</reference>
<dbReference type="InterPro" id="IPR000210">
    <property type="entry name" value="BTB/POZ_dom"/>
</dbReference>
<dbReference type="CDD" id="cd18186">
    <property type="entry name" value="BTB_POZ_ZBTB_KLHL-like"/>
    <property type="match status" value="1"/>
</dbReference>
<feature type="domain" description="TLDc" evidence="2">
    <location>
        <begin position="344"/>
        <end position="516"/>
    </location>
</feature>
<evidence type="ECO:0008006" key="5">
    <source>
        <dbReference type="Google" id="ProtNLM"/>
    </source>
</evidence>
<evidence type="ECO:0000259" key="1">
    <source>
        <dbReference type="PROSITE" id="PS50097"/>
    </source>
</evidence>
<dbReference type="PANTHER" id="PTHR45774:SF3">
    <property type="entry name" value="BTB (POZ) DOMAIN-CONTAINING 2B-RELATED"/>
    <property type="match status" value="1"/>
</dbReference>
<evidence type="ECO:0000259" key="2">
    <source>
        <dbReference type="PROSITE" id="PS51886"/>
    </source>
</evidence>
<dbReference type="SMART" id="SM00225">
    <property type="entry name" value="BTB"/>
    <property type="match status" value="1"/>
</dbReference>
<proteinExistence type="predicted"/>
<evidence type="ECO:0000313" key="4">
    <source>
        <dbReference type="Proteomes" id="UP000615446"/>
    </source>
</evidence>
<dbReference type="InterPro" id="IPR011705">
    <property type="entry name" value="BACK"/>
</dbReference>
<dbReference type="PROSITE" id="PS51886">
    <property type="entry name" value="TLDC"/>
    <property type="match status" value="1"/>
</dbReference>
<dbReference type="PANTHER" id="PTHR45774">
    <property type="entry name" value="BTB/POZ DOMAIN-CONTAINING"/>
    <property type="match status" value="1"/>
</dbReference>
<dbReference type="Pfam" id="PF07707">
    <property type="entry name" value="BACK"/>
    <property type="match status" value="1"/>
</dbReference>
<protein>
    <recommendedName>
        <fullName evidence="5">TLDc domain-containing protein</fullName>
    </recommendedName>
</protein>
<dbReference type="AlphaFoldDB" id="A0A8H3M1P9"/>
<comment type="caution">
    <text evidence="3">The sequence shown here is derived from an EMBL/GenBank/DDBJ whole genome shotgun (WGS) entry which is preliminary data.</text>
</comment>
<dbReference type="EMBL" id="BLAL01000246">
    <property type="protein sequence ID" value="GES96045.1"/>
    <property type="molecule type" value="Genomic_DNA"/>
</dbReference>
<dbReference type="InterPro" id="IPR006571">
    <property type="entry name" value="TLDc_dom"/>
</dbReference>
<gene>
    <name evidence="3" type="ORF">RCL2_002269100</name>
</gene>
<dbReference type="PROSITE" id="PS50097">
    <property type="entry name" value="BTB"/>
    <property type="match status" value="1"/>
</dbReference>
<dbReference type="OrthoDB" id="194443at2759"/>
<organism evidence="3 4">
    <name type="scientific">Rhizophagus clarus</name>
    <dbReference type="NCBI Taxonomy" id="94130"/>
    <lineage>
        <taxon>Eukaryota</taxon>
        <taxon>Fungi</taxon>
        <taxon>Fungi incertae sedis</taxon>
        <taxon>Mucoromycota</taxon>
        <taxon>Glomeromycotina</taxon>
        <taxon>Glomeromycetes</taxon>
        <taxon>Glomerales</taxon>
        <taxon>Glomeraceae</taxon>
        <taxon>Rhizophagus</taxon>
    </lineage>
</organism>
<dbReference type="Pfam" id="PF07534">
    <property type="entry name" value="TLD"/>
    <property type="match status" value="1"/>
</dbReference>
<dbReference type="SUPFAM" id="SSF54695">
    <property type="entry name" value="POZ domain"/>
    <property type="match status" value="1"/>
</dbReference>
<evidence type="ECO:0000313" key="3">
    <source>
        <dbReference type="EMBL" id="GES96045.1"/>
    </source>
</evidence>
<feature type="domain" description="BTB" evidence="1">
    <location>
        <begin position="13"/>
        <end position="86"/>
    </location>
</feature>
<name>A0A8H3M1P9_9GLOM</name>
<dbReference type="Proteomes" id="UP000615446">
    <property type="component" value="Unassembled WGS sequence"/>
</dbReference>
<dbReference type="Pfam" id="PF00651">
    <property type="entry name" value="BTB"/>
    <property type="match status" value="1"/>
</dbReference>
<sequence>MSNEFVYYGDSSSDVVIQAGEFPNLKKMFVHSDILKEKSPYFRVALSTTWAKKEGGKIILKKPNITYTVFNIIIEYFYTNNLPLDQHDGSTILDLLIASDELLINELLDHIQDHLINVKTEWLKKNFSTVLHVVFERETCKGLQIYCMDKICWNPKIIFDSKEFLKFEDYILVALLKQENLQIEEIELWDYLIKWGIAQLQQQKDYFNEEQETYNNNNNNNNHNISNDNNINNNNDNIDDNNDTITTADTIPTTVNNTTINTTTSIDLLNWNKQDLQELGNILKECIPLIRFSEFTSGEFYDKIWPLKDILPLELRQNITDFQKNPENFSILPPRKPIISIDSNLIKPQQASKIPDWIEVQTNSPYNSTRVRYEFKLLVRGSRDGFTPKVFHEKCDHKGPNVVVLKIRGSGQIIGGYNPIGWRSLQTQRWQYTKDSFLFSFGNRGSIDEAKLSRITPGFEAIYDDPSFGPCFGKTDLDMRKQFNEENCSAKLRCYKYAITNTSKFAVDDYEVFQVLCHNLKVQNNSLQSEDP</sequence>
<dbReference type="InterPro" id="IPR011333">
    <property type="entry name" value="SKP1/BTB/POZ_sf"/>
</dbReference>
<dbReference type="Gene3D" id="3.30.710.10">
    <property type="entry name" value="Potassium Channel Kv1.1, Chain A"/>
    <property type="match status" value="1"/>
</dbReference>